<reference evidence="1 2" key="1">
    <citation type="journal article" date="2024" name="G3 (Bethesda)">
        <title>Genome assembly of Hibiscus sabdariffa L. provides insights into metabolisms of medicinal natural products.</title>
        <authorList>
            <person name="Kim T."/>
        </authorList>
    </citation>
    <scope>NUCLEOTIDE SEQUENCE [LARGE SCALE GENOMIC DNA]</scope>
    <source>
        <strain evidence="1">TK-2024</strain>
        <tissue evidence="1">Old leaves</tissue>
    </source>
</reference>
<proteinExistence type="predicted"/>
<dbReference type="EMBL" id="JBBPBN010000005">
    <property type="protein sequence ID" value="KAK9037102.1"/>
    <property type="molecule type" value="Genomic_DNA"/>
</dbReference>
<accession>A0ABR2TIS0</accession>
<protein>
    <submittedName>
        <fullName evidence="1">Uncharacterized protein</fullName>
    </submittedName>
</protein>
<evidence type="ECO:0000313" key="2">
    <source>
        <dbReference type="Proteomes" id="UP001396334"/>
    </source>
</evidence>
<comment type="caution">
    <text evidence="1">The sequence shown here is derived from an EMBL/GenBank/DDBJ whole genome shotgun (WGS) entry which is preliminary data.</text>
</comment>
<evidence type="ECO:0000313" key="1">
    <source>
        <dbReference type="EMBL" id="KAK9037102.1"/>
    </source>
</evidence>
<sequence length="195" mass="21036">MDESRYAHVMLEPRPQIGTPVGGFGANNVSYAAMAAREPSFPENSNTPSSFSGDDIIVLEDDYEGVVRAGSLEPSEAELYVPWIKNNKSGVDNGSSNGVDSGSRFAVLVVEDGMVAPEKTLPVVNANNNKGLKVVSNQPRTLQNFAYMKSNPTKKSKEVGRWDDKVTPTQVNVDQDLVIISQDNVGSSDLLGHHT</sequence>
<gene>
    <name evidence="1" type="ORF">V6N11_022024</name>
</gene>
<name>A0ABR2TIS0_9ROSI</name>
<dbReference type="Proteomes" id="UP001396334">
    <property type="component" value="Unassembled WGS sequence"/>
</dbReference>
<keyword evidence="2" id="KW-1185">Reference proteome</keyword>
<organism evidence="1 2">
    <name type="scientific">Hibiscus sabdariffa</name>
    <name type="common">roselle</name>
    <dbReference type="NCBI Taxonomy" id="183260"/>
    <lineage>
        <taxon>Eukaryota</taxon>
        <taxon>Viridiplantae</taxon>
        <taxon>Streptophyta</taxon>
        <taxon>Embryophyta</taxon>
        <taxon>Tracheophyta</taxon>
        <taxon>Spermatophyta</taxon>
        <taxon>Magnoliopsida</taxon>
        <taxon>eudicotyledons</taxon>
        <taxon>Gunneridae</taxon>
        <taxon>Pentapetalae</taxon>
        <taxon>rosids</taxon>
        <taxon>malvids</taxon>
        <taxon>Malvales</taxon>
        <taxon>Malvaceae</taxon>
        <taxon>Malvoideae</taxon>
        <taxon>Hibiscus</taxon>
    </lineage>
</organism>